<evidence type="ECO:0000313" key="1">
    <source>
        <dbReference type="EMBL" id="EZF57067.1"/>
    </source>
</evidence>
<reference evidence="1" key="1">
    <citation type="submission" date="2014-02" db="EMBL/GenBank/DDBJ databases">
        <title>The Genome Sequence of Trichophyton rubrum (morphotype fischeri) CBS 288.86.</title>
        <authorList>
            <consortium name="The Broad Institute Genomics Platform"/>
            <person name="Cuomo C.A."/>
            <person name="White T.C."/>
            <person name="Graser Y."/>
            <person name="Martinez-Rossi N."/>
            <person name="Heitman J."/>
            <person name="Young S.K."/>
            <person name="Zeng Q."/>
            <person name="Gargeya S."/>
            <person name="Abouelleil A."/>
            <person name="Alvarado L."/>
            <person name="Chapman S.B."/>
            <person name="Gainer-Dewar J."/>
            <person name="Goldberg J."/>
            <person name="Griggs A."/>
            <person name="Gujja S."/>
            <person name="Hansen M."/>
            <person name="Howarth C."/>
            <person name="Imamovic A."/>
            <person name="Larimer J."/>
            <person name="Martinez D."/>
            <person name="Murphy C."/>
            <person name="Pearson M.D."/>
            <person name="Persinoti G."/>
            <person name="Poon T."/>
            <person name="Priest M."/>
            <person name="Roberts A.D."/>
            <person name="Saif S."/>
            <person name="Shea T.D."/>
            <person name="Sykes S.N."/>
            <person name="Wortman J."/>
            <person name="Nusbaum C."/>
            <person name="Birren B."/>
        </authorList>
    </citation>
    <scope>NUCLEOTIDE SEQUENCE [LARGE SCALE GENOMIC DNA]</scope>
    <source>
        <strain evidence="1">CBS 288.86</strain>
    </source>
</reference>
<accession>A0A022WFD9</accession>
<sequence>MYSLDPSLCSFYRLLPDYSTQSLGEHFSGKVTFEWMFLGDIQPEISPGPTLTVFSYIDGMPEKLPWERVVPIHDILKVLTPGSATVIRFPASIMLPRATEDEQAILILTVRKLHPADELKVAISWERLALLDQIPRGIEALFFNVMSDSGWNIPAEDISQIAKKWTPQLEGDMRQFWSQFSVIYCKDLKTKEDILVTFFQICTKAF</sequence>
<gene>
    <name evidence="1" type="ORF">H103_00629</name>
</gene>
<name>A0A022WFD9_TRIRU</name>
<dbReference type="HOGENOM" id="CLU_115538_0_0_1"/>
<dbReference type="AlphaFoldDB" id="A0A022WFD9"/>
<dbReference type="OrthoDB" id="10487480at2759"/>
<proteinExistence type="predicted"/>
<dbReference type="EMBL" id="KK207702">
    <property type="protein sequence ID" value="EZF57067.1"/>
    <property type="molecule type" value="Genomic_DNA"/>
</dbReference>
<protein>
    <submittedName>
        <fullName evidence="1">Uncharacterized protein</fullName>
    </submittedName>
</protein>
<organism evidence="1">
    <name type="scientific">Trichophyton rubrum CBS 288.86</name>
    <dbReference type="NCBI Taxonomy" id="1215330"/>
    <lineage>
        <taxon>Eukaryota</taxon>
        <taxon>Fungi</taxon>
        <taxon>Dikarya</taxon>
        <taxon>Ascomycota</taxon>
        <taxon>Pezizomycotina</taxon>
        <taxon>Eurotiomycetes</taxon>
        <taxon>Eurotiomycetidae</taxon>
        <taxon>Onygenales</taxon>
        <taxon>Arthrodermataceae</taxon>
        <taxon>Trichophyton</taxon>
    </lineage>
</organism>
<dbReference type="Proteomes" id="UP000023758">
    <property type="component" value="Unassembled WGS sequence"/>
</dbReference>